<accession>A0ABZ0YWE1</accession>
<sequence length="208" mass="23728">MSDSEQSPEKSPEKSHFFAYLSRMKYIYRWGLMRNTRSENVQEHSLQVAMIAHALAVIGNQEFGEDNDVGRVVSVALYHDASEIITGDLPTPVKYFREDIRDSYKALEAHAERKIIGLLPESLQESFAEVIESARIEPDVLRLVKAADSLSAYLKCIEERAAGNQEFRRAEEFLHGKLDEMTDLPAVAFFRQQFVDAFELTLDDLSHD</sequence>
<dbReference type="Gene3D" id="1.10.3210.10">
    <property type="entry name" value="Hypothetical protein af1432"/>
    <property type="match status" value="1"/>
</dbReference>
<reference evidence="9 10" key="1">
    <citation type="submission" date="2023-11" db="EMBL/GenBank/DDBJ databases">
        <title>MicrobeMod: A computational toolkit for identifying prokaryotic methylation and restriction-modification with nanopore sequencing.</title>
        <authorList>
            <person name="Crits-Christoph A."/>
            <person name="Kang S.C."/>
            <person name="Lee H."/>
            <person name="Ostrov N."/>
        </authorList>
    </citation>
    <scope>NUCLEOTIDE SEQUENCE [LARGE SCALE GENOMIC DNA]</scope>
    <source>
        <strain evidence="9 10">ATCC 49870</strain>
    </source>
</reference>
<evidence type="ECO:0000256" key="3">
    <source>
        <dbReference type="ARBA" id="ARBA00001941"/>
    </source>
</evidence>
<proteinExistence type="predicted"/>
<dbReference type="InterPro" id="IPR003607">
    <property type="entry name" value="HD/PDEase_dom"/>
</dbReference>
<dbReference type="CDD" id="cd00077">
    <property type="entry name" value="HDc"/>
    <property type="match status" value="1"/>
</dbReference>
<evidence type="ECO:0000259" key="8">
    <source>
        <dbReference type="PROSITE" id="PS51831"/>
    </source>
</evidence>
<evidence type="ECO:0000313" key="9">
    <source>
        <dbReference type="EMBL" id="WQH16497.1"/>
    </source>
</evidence>
<comment type="cofactor">
    <cofactor evidence="2">
        <name>Mn(2+)</name>
        <dbReference type="ChEBI" id="CHEBI:29035"/>
    </cofactor>
</comment>
<dbReference type="RefSeq" id="WP_322521488.1">
    <property type="nucleotide sequence ID" value="NZ_CP140153.1"/>
</dbReference>
<dbReference type="PROSITE" id="PS51831">
    <property type="entry name" value="HD"/>
    <property type="match status" value="1"/>
</dbReference>
<evidence type="ECO:0000313" key="10">
    <source>
        <dbReference type="Proteomes" id="UP001327459"/>
    </source>
</evidence>
<comment type="subunit">
    <text evidence="4">Homodimer.</text>
</comment>
<evidence type="ECO:0000256" key="7">
    <source>
        <dbReference type="ARBA" id="ARBA00022801"/>
    </source>
</evidence>
<dbReference type="Proteomes" id="UP001327459">
    <property type="component" value="Chromosome"/>
</dbReference>
<dbReference type="Pfam" id="PF12917">
    <property type="entry name" value="YfbR-like"/>
    <property type="match status" value="1"/>
</dbReference>
<evidence type="ECO:0000256" key="2">
    <source>
        <dbReference type="ARBA" id="ARBA00001936"/>
    </source>
</evidence>
<name>A0ABZ0YWE1_9GAMM</name>
<dbReference type="NCBIfam" id="NF003009">
    <property type="entry name" value="PRK03826.1"/>
    <property type="match status" value="1"/>
</dbReference>
<dbReference type="PANTHER" id="PTHR11845">
    <property type="entry name" value="5'-DEOXYNUCLEOTIDASE HDDC2"/>
    <property type="match status" value="1"/>
</dbReference>
<evidence type="ECO:0000256" key="1">
    <source>
        <dbReference type="ARBA" id="ARBA00001638"/>
    </source>
</evidence>
<evidence type="ECO:0000256" key="6">
    <source>
        <dbReference type="ARBA" id="ARBA00022723"/>
    </source>
</evidence>
<keyword evidence="6" id="KW-0479">Metal-binding</keyword>
<dbReference type="EC" id="3.1.3.89" evidence="5"/>
<keyword evidence="10" id="KW-1185">Reference proteome</keyword>
<evidence type="ECO:0000256" key="4">
    <source>
        <dbReference type="ARBA" id="ARBA00011738"/>
    </source>
</evidence>
<dbReference type="GO" id="GO:0002953">
    <property type="term" value="F:5'-deoxynucleotidase activity"/>
    <property type="evidence" value="ECO:0007669"/>
    <property type="project" value="UniProtKB-EC"/>
</dbReference>
<comment type="catalytic activity">
    <reaction evidence="1">
        <text>a 2'-deoxyribonucleoside 5'-phosphate + H2O = a 2'-deoxyribonucleoside + phosphate</text>
        <dbReference type="Rhea" id="RHEA:36167"/>
        <dbReference type="ChEBI" id="CHEBI:15377"/>
        <dbReference type="ChEBI" id="CHEBI:18274"/>
        <dbReference type="ChEBI" id="CHEBI:43474"/>
        <dbReference type="ChEBI" id="CHEBI:65317"/>
        <dbReference type="EC" id="3.1.3.89"/>
    </reaction>
</comment>
<comment type="cofactor">
    <cofactor evidence="3">
        <name>Co(2+)</name>
        <dbReference type="ChEBI" id="CHEBI:48828"/>
    </cofactor>
</comment>
<dbReference type="SMART" id="SM00471">
    <property type="entry name" value="HDc"/>
    <property type="match status" value="1"/>
</dbReference>
<dbReference type="EMBL" id="CP140153">
    <property type="protein sequence ID" value="WQH16497.1"/>
    <property type="molecule type" value="Genomic_DNA"/>
</dbReference>
<keyword evidence="7 9" id="KW-0378">Hydrolase</keyword>
<protein>
    <recommendedName>
        <fullName evidence="5">5'-deoxynucleotidase</fullName>
        <ecNumber evidence="5">3.1.3.89</ecNumber>
    </recommendedName>
</protein>
<feature type="domain" description="HD" evidence="8">
    <location>
        <begin position="41"/>
        <end position="153"/>
    </location>
</feature>
<evidence type="ECO:0000256" key="5">
    <source>
        <dbReference type="ARBA" id="ARBA00012964"/>
    </source>
</evidence>
<dbReference type="PANTHER" id="PTHR11845:SF13">
    <property type="entry name" value="5'-DEOXYNUCLEOTIDASE HDDC2"/>
    <property type="match status" value="1"/>
</dbReference>
<organism evidence="9 10">
    <name type="scientific">Guyparkeria halophila</name>
    <dbReference type="NCBI Taxonomy" id="47960"/>
    <lineage>
        <taxon>Bacteria</taxon>
        <taxon>Pseudomonadati</taxon>
        <taxon>Pseudomonadota</taxon>
        <taxon>Gammaproteobacteria</taxon>
        <taxon>Chromatiales</taxon>
        <taxon>Thioalkalibacteraceae</taxon>
        <taxon>Guyparkeria</taxon>
    </lineage>
</organism>
<dbReference type="SUPFAM" id="SSF109604">
    <property type="entry name" value="HD-domain/PDEase-like"/>
    <property type="match status" value="1"/>
</dbReference>
<gene>
    <name evidence="9" type="primary">yfbR</name>
    <name evidence="9" type="ORF">SR882_00960</name>
</gene>
<dbReference type="InterPro" id="IPR039356">
    <property type="entry name" value="YfbR/HDDC2"/>
</dbReference>
<dbReference type="InterPro" id="IPR006674">
    <property type="entry name" value="HD_domain"/>
</dbReference>